<dbReference type="EMBL" id="ML735752">
    <property type="protein sequence ID" value="KAE8416435.1"/>
    <property type="molecule type" value="Genomic_DNA"/>
</dbReference>
<evidence type="ECO:0000256" key="1">
    <source>
        <dbReference type="SAM" id="SignalP"/>
    </source>
</evidence>
<dbReference type="Proteomes" id="UP000325395">
    <property type="component" value="Unassembled WGS sequence"/>
</dbReference>
<reference evidence="2 3" key="1">
    <citation type="submission" date="2019-04" db="EMBL/GenBank/DDBJ databases">
        <authorList>
            <consortium name="DOE Joint Genome Institute"/>
            <person name="Mondo S."/>
            <person name="Kjaerbolling I."/>
            <person name="Vesth T."/>
            <person name="Frisvad J.C."/>
            <person name="Nybo J.L."/>
            <person name="Theobald S."/>
            <person name="Kildgaard S."/>
            <person name="Isbrandt T."/>
            <person name="Kuo A."/>
            <person name="Sato A."/>
            <person name="Lyhne E.K."/>
            <person name="Kogle M.E."/>
            <person name="Wiebenga A."/>
            <person name="Kun R.S."/>
            <person name="Lubbers R.J."/>
            <person name="Makela M.R."/>
            <person name="Barry K."/>
            <person name="Chovatia M."/>
            <person name="Clum A."/>
            <person name="Daum C."/>
            <person name="Haridas S."/>
            <person name="He G."/>
            <person name="LaButti K."/>
            <person name="Lipzen A."/>
            <person name="Riley R."/>
            <person name="Salamov A."/>
            <person name="Simmons B.A."/>
            <person name="Magnuson J.K."/>
            <person name="Henrissat B."/>
            <person name="Mortensen U.H."/>
            <person name="Larsen T.O."/>
            <person name="Devries R.P."/>
            <person name="Grigoriev I.V."/>
            <person name="Machida M."/>
            <person name="Baker S.E."/>
            <person name="Andersen M.R."/>
            <person name="Cantor M.N."/>
            <person name="Hua S.X."/>
        </authorList>
    </citation>
    <scope>NUCLEOTIDE SEQUENCE [LARGE SCALE GENOMIC DNA]</scope>
    <source>
        <strain evidence="2 3">CBS 117616</strain>
    </source>
</reference>
<feature type="signal peptide" evidence="1">
    <location>
        <begin position="1"/>
        <end position="16"/>
    </location>
</feature>
<proteinExistence type="predicted"/>
<evidence type="ECO:0000313" key="2">
    <source>
        <dbReference type="EMBL" id="KAE8416435.1"/>
    </source>
</evidence>
<organism evidence="2 3">
    <name type="scientific">Aspergillus pseudocaelatus</name>
    <dbReference type="NCBI Taxonomy" id="1825620"/>
    <lineage>
        <taxon>Eukaryota</taxon>
        <taxon>Fungi</taxon>
        <taxon>Dikarya</taxon>
        <taxon>Ascomycota</taxon>
        <taxon>Pezizomycotina</taxon>
        <taxon>Eurotiomycetes</taxon>
        <taxon>Eurotiomycetidae</taxon>
        <taxon>Eurotiales</taxon>
        <taxon>Aspergillaceae</taxon>
        <taxon>Aspergillus</taxon>
        <taxon>Aspergillus subgen. Circumdati</taxon>
    </lineage>
</organism>
<keyword evidence="1" id="KW-0732">Signal</keyword>
<name>A0ABQ6WHE7_9EURO</name>
<keyword evidence="3" id="KW-1185">Reference proteome</keyword>
<sequence>MLLLASLTSLLGLVAGLDLRKRPVQKGHRGEYTCAQFECSQFGCAATGVELKCVNAMKNGYGMLGNSVIIMQTR</sequence>
<feature type="chain" id="PRO_5047165633" evidence="1">
    <location>
        <begin position="17"/>
        <end position="74"/>
    </location>
</feature>
<accession>A0ABQ6WHE7</accession>
<evidence type="ECO:0000313" key="3">
    <source>
        <dbReference type="Proteomes" id="UP000325395"/>
    </source>
</evidence>
<protein>
    <submittedName>
        <fullName evidence="2">Uncharacterized protein</fullName>
    </submittedName>
</protein>
<gene>
    <name evidence="2" type="ORF">BDV36DRAFT_260268</name>
</gene>